<dbReference type="KEGG" id="scib:HUG20_15450"/>
<evidence type="ECO:0000313" key="1">
    <source>
        <dbReference type="EMBL" id="QQK81156.1"/>
    </source>
</evidence>
<gene>
    <name evidence="1" type="ORF">HUG20_15450</name>
</gene>
<evidence type="ECO:0000313" key="2">
    <source>
        <dbReference type="Proteomes" id="UP000595349"/>
    </source>
</evidence>
<protein>
    <submittedName>
        <fullName evidence="1">Uncharacterized protein</fullName>
    </submittedName>
</protein>
<dbReference type="AlphaFoldDB" id="A0A7T6ZD17"/>
<dbReference type="EMBL" id="CP054706">
    <property type="protein sequence ID" value="QQK81156.1"/>
    <property type="molecule type" value="Genomic_DNA"/>
</dbReference>
<keyword evidence="2" id="KW-1185">Reference proteome</keyword>
<dbReference type="RefSeq" id="WP_200085587.1">
    <property type="nucleotide sequence ID" value="NZ_CP054706.1"/>
</dbReference>
<sequence>MNAAVDANEDVIISGRRFQEPDGINGLLSSIPCHNAGLVYTDLMNEDYAPAKKDDSHEERYVTINGQNYPSLKDTPAGFTRKGIVVDFPSFDNMDLSKHDGEGLLGDVIPAELKTPIIIRKLSMVSELARMGCTGVNIRMRTLLATEFMRITERLWLTSSGTLLPTTQTSMKGKIMR</sequence>
<proteinExistence type="predicted"/>
<organism evidence="1 2">
    <name type="scientific">Salicibibacter cibi</name>
    <dbReference type="NCBI Taxonomy" id="2743001"/>
    <lineage>
        <taxon>Bacteria</taxon>
        <taxon>Bacillati</taxon>
        <taxon>Bacillota</taxon>
        <taxon>Bacilli</taxon>
        <taxon>Bacillales</taxon>
        <taxon>Bacillaceae</taxon>
        <taxon>Salicibibacter</taxon>
    </lineage>
</organism>
<name>A0A7T6ZD17_9BACI</name>
<reference evidence="1 2" key="1">
    <citation type="submission" date="2020-06" db="EMBL/GenBank/DDBJ databases">
        <title>Genomic analysis of Salicibibacter sp. NKC21-4.</title>
        <authorList>
            <person name="Oh Y.J."/>
        </authorList>
    </citation>
    <scope>NUCLEOTIDE SEQUENCE [LARGE SCALE GENOMIC DNA]</scope>
    <source>
        <strain evidence="1 2">NKC21-4</strain>
    </source>
</reference>
<dbReference type="Proteomes" id="UP000595349">
    <property type="component" value="Chromosome"/>
</dbReference>
<accession>A0A7T6ZD17</accession>